<evidence type="ECO:0000313" key="2">
    <source>
        <dbReference type="Proteomes" id="UP000499080"/>
    </source>
</evidence>
<evidence type="ECO:0000313" key="1">
    <source>
        <dbReference type="EMBL" id="GBN07939.1"/>
    </source>
</evidence>
<sequence length="93" mass="9983">MADLFFAAVTSVEQQMQSFIFYQNSVPLGSRSRAIIKYAGSPASIGGTIWIGTCPSPLDDRCNVSCRSSQTMASDGHQISGLFSTQVVQGFNI</sequence>
<proteinExistence type="predicted"/>
<comment type="caution">
    <text evidence="1">The sequence shown here is derived from an EMBL/GenBank/DDBJ whole genome shotgun (WGS) entry which is preliminary data.</text>
</comment>
<reference evidence="1 2" key="1">
    <citation type="journal article" date="2019" name="Sci. Rep.">
        <title>Orb-weaving spider Araneus ventricosus genome elucidates the spidroin gene catalogue.</title>
        <authorList>
            <person name="Kono N."/>
            <person name="Nakamura H."/>
            <person name="Ohtoshi R."/>
            <person name="Moran D.A.P."/>
            <person name="Shinohara A."/>
            <person name="Yoshida Y."/>
            <person name="Fujiwara M."/>
            <person name="Mori M."/>
            <person name="Tomita M."/>
            <person name="Arakawa K."/>
        </authorList>
    </citation>
    <scope>NUCLEOTIDE SEQUENCE [LARGE SCALE GENOMIC DNA]</scope>
</reference>
<gene>
    <name evidence="1" type="ORF">AVEN_10610_1</name>
</gene>
<accession>A0A4Y2L0M3</accession>
<keyword evidence="2" id="KW-1185">Reference proteome</keyword>
<dbReference type="AlphaFoldDB" id="A0A4Y2L0M3"/>
<protein>
    <submittedName>
        <fullName evidence="1">Uncharacterized protein</fullName>
    </submittedName>
</protein>
<dbReference type="EMBL" id="BGPR01005211">
    <property type="protein sequence ID" value="GBN07939.1"/>
    <property type="molecule type" value="Genomic_DNA"/>
</dbReference>
<dbReference type="Proteomes" id="UP000499080">
    <property type="component" value="Unassembled WGS sequence"/>
</dbReference>
<name>A0A4Y2L0M3_ARAVE</name>
<organism evidence="1 2">
    <name type="scientific">Araneus ventricosus</name>
    <name type="common">Orbweaver spider</name>
    <name type="synonym">Epeira ventricosa</name>
    <dbReference type="NCBI Taxonomy" id="182803"/>
    <lineage>
        <taxon>Eukaryota</taxon>
        <taxon>Metazoa</taxon>
        <taxon>Ecdysozoa</taxon>
        <taxon>Arthropoda</taxon>
        <taxon>Chelicerata</taxon>
        <taxon>Arachnida</taxon>
        <taxon>Araneae</taxon>
        <taxon>Araneomorphae</taxon>
        <taxon>Entelegynae</taxon>
        <taxon>Araneoidea</taxon>
        <taxon>Araneidae</taxon>
        <taxon>Araneus</taxon>
    </lineage>
</organism>